<evidence type="ECO:0000259" key="1">
    <source>
        <dbReference type="Pfam" id="PF11563"/>
    </source>
</evidence>
<organism evidence="2 3">
    <name type="scientific">Collybia nuda</name>
    <dbReference type="NCBI Taxonomy" id="64659"/>
    <lineage>
        <taxon>Eukaryota</taxon>
        <taxon>Fungi</taxon>
        <taxon>Dikarya</taxon>
        <taxon>Basidiomycota</taxon>
        <taxon>Agaricomycotina</taxon>
        <taxon>Agaricomycetes</taxon>
        <taxon>Agaricomycetidae</taxon>
        <taxon>Agaricales</taxon>
        <taxon>Tricholomatineae</taxon>
        <taxon>Clitocybaceae</taxon>
        <taxon>Collybia</taxon>
    </lineage>
</organism>
<evidence type="ECO:0000313" key="2">
    <source>
        <dbReference type="EMBL" id="KAF9458838.1"/>
    </source>
</evidence>
<feature type="domain" description="Globin-sensor" evidence="1">
    <location>
        <begin position="14"/>
        <end position="200"/>
    </location>
</feature>
<dbReference type="Proteomes" id="UP000807353">
    <property type="component" value="Unassembled WGS sequence"/>
</dbReference>
<reference evidence="2" key="1">
    <citation type="submission" date="2020-11" db="EMBL/GenBank/DDBJ databases">
        <authorList>
            <consortium name="DOE Joint Genome Institute"/>
            <person name="Ahrendt S."/>
            <person name="Riley R."/>
            <person name="Andreopoulos W."/>
            <person name="Labutti K."/>
            <person name="Pangilinan J."/>
            <person name="Ruiz-Duenas F.J."/>
            <person name="Barrasa J.M."/>
            <person name="Sanchez-Garcia M."/>
            <person name="Camarero S."/>
            <person name="Miyauchi S."/>
            <person name="Serrano A."/>
            <person name="Linde D."/>
            <person name="Babiker R."/>
            <person name="Drula E."/>
            <person name="Ayuso-Fernandez I."/>
            <person name="Pacheco R."/>
            <person name="Padilla G."/>
            <person name="Ferreira P."/>
            <person name="Barriuso J."/>
            <person name="Kellner H."/>
            <person name="Castanera R."/>
            <person name="Alfaro M."/>
            <person name="Ramirez L."/>
            <person name="Pisabarro A.G."/>
            <person name="Kuo A."/>
            <person name="Tritt A."/>
            <person name="Lipzen A."/>
            <person name="He G."/>
            <person name="Yan M."/>
            <person name="Ng V."/>
            <person name="Cullen D."/>
            <person name="Martin F."/>
            <person name="Rosso M.-N."/>
            <person name="Henrissat B."/>
            <person name="Hibbett D."/>
            <person name="Martinez A.T."/>
            <person name="Grigoriev I.V."/>
        </authorList>
    </citation>
    <scope>NUCLEOTIDE SEQUENCE</scope>
    <source>
        <strain evidence="2">CBS 247.69</strain>
    </source>
</reference>
<name>A0A9P5XWE0_9AGAR</name>
<dbReference type="InterPro" id="IPR044398">
    <property type="entry name" value="Globin-sensor_dom"/>
</dbReference>
<dbReference type="PANTHER" id="PTHR42071:SF1">
    <property type="entry name" value="GLOBIN-SENSOR DOMAIN-CONTAINING PROTEIN"/>
    <property type="match status" value="1"/>
</dbReference>
<dbReference type="OrthoDB" id="10027058at2759"/>
<protein>
    <submittedName>
        <fullName evidence="2">Protoglobin-domain-containing protein</fullName>
    </submittedName>
</protein>
<dbReference type="GO" id="GO:0020037">
    <property type="term" value="F:heme binding"/>
    <property type="evidence" value="ECO:0007669"/>
    <property type="project" value="InterPro"/>
</dbReference>
<dbReference type="Pfam" id="PF11563">
    <property type="entry name" value="Protoglobin"/>
    <property type="match status" value="1"/>
</dbReference>
<dbReference type="GO" id="GO:0019825">
    <property type="term" value="F:oxygen binding"/>
    <property type="evidence" value="ECO:0007669"/>
    <property type="project" value="InterPro"/>
</dbReference>
<proteinExistence type="predicted"/>
<dbReference type="AlphaFoldDB" id="A0A9P5XWE0"/>
<sequence>MQHIDPESLNDLPSRIDYLRKFIEFTSDDAAALHAAKPLVAPLVPVVVDAVYTKLLSFDITSKAFTPEQTGQEKAAAANVSDLSHSHPQVKFRKDFLTRYLVQLVTLDYEKPQSWEYLNKVGLMHTGAIGFAHRAKKPALRVEYIHCAILLGYVQDILINAVTTHPDLDTTTKNTVLRAVNKVLWIQNDLFARHYMAAEEAQTEDKISVKKSTASLVAGGLLALGAGLFHFVL</sequence>
<dbReference type="PANTHER" id="PTHR42071">
    <property type="entry name" value="PROTOGLOBIN DOMAIN-CONTAINING PROTEIN"/>
    <property type="match status" value="1"/>
</dbReference>
<evidence type="ECO:0000313" key="3">
    <source>
        <dbReference type="Proteomes" id="UP000807353"/>
    </source>
</evidence>
<gene>
    <name evidence="2" type="ORF">BDZ94DRAFT_1172786</name>
</gene>
<dbReference type="EMBL" id="MU150329">
    <property type="protein sequence ID" value="KAF9458838.1"/>
    <property type="molecule type" value="Genomic_DNA"/>
</dbReference>
<dbReference type="InterPro" id="IPR012292">
    <property type="entry name" value="Globin/Proto"/>
</dbReference>
<dbReference type="Gene3D" id="1.10.490.10">
    <property type="entry name" value="Globins"/>
    <property type="match status" value="1"/>
</dbReference>
<accession>A0A9P5XWE0</accession>
<keyword evidence="3" id="KW-1185">Reference proteome</keyword>
<comment type="caution">
    <text evidence="2">The sequence shown here is derived from an EMBL/GenBank/DDBJ whole genome shotgun (WGS) entry which is preliminary data.</text>
</comment>